<keyword evidence="5" id="KW-1185">Reference proteome</keyword>
<dbReference type="InterPro" id="IPR026444">
    <property type="entry name" value="Secre_tail"/>
</dbReference>
<keyword evidence="1 2" id="KW-0732">Signal</keyword>
<name>A0A4Q9FKC6_9FLAO</name>
<feature type="domain" description="Secretion system C-terminal sorting" evidence="3">
    <location>
        <begin position="384"/>
        <end position="453"/>
    </location>
</feature>
<dbReference type="RefSeq" id="WP_130938238.1">
    <property type="nucleotide sequence ID" value="NZ_BMEE01000006.1"/>
</dbReference>
<protein>
    <submittedName>
        <fullName evidence="4">T9SS type A sorting domain-containing protein</fullName>
    </submittedName>
</protein>
<dbReference type="Pfam" id="PF18962">
    <property type="entry name" value="Por_Secre_tail"/>
    <property type="match status" value="1"/>
</dbReference>
<evidence type="ECO:0000313" key="4">
    <source>
        <dbReference type="EMBL" id="TBN13065.1"/>
    </source>
</evidence>
<organism evidence="4 5">
    <name type="scientific">Hyunsoonleella pacifica</name>
    <dbReference type="NCBI Taxonomy" id="1080224"/>
    <lineage>
        <taxon>Bacteria</taxon>
        <taxon>Pseudomonadati</taxon>
        <taxon>Bacteroidota</taxon>
        <taxon>Flavobacteriia</taxon>
        <taxon>Flavobacteriales</taxon>
        <taxon>Flavobacteriaceae</taxon>
    </lineage>
</organism>
<sequence>MKTKLLLLLLCVSFLGYSQTYDHTTYFISEIIPSPPNSSTAFFNDSDNAAMEPYQTDTDAGIEYFEFRGPANGTIPANTYFIAIDGDGDDSDVGTNIGKVREAVDLSGLQFGSNGILVIVVDITMNTGTGAVDLLGADISGTKFINPYATDLAASDANVVTIQLVADTIEWTDESPSDGTNETLNNYNVSSITPDIGYDGTFNDQSSTYMIVQSATNPKDAIVDSNEDGVLDGDALTWTIYDSVSILDDDDITTGNGEVGEFGYGKIIFVEQLLSTDPLLRFDSSLSPTIVTLNQYPNYVARQGTSSGFDCTTDAVNNDDWMAGRVNSVSYPDWRFSGTGTRNVPSAELTNNNFSDFSGLTYGEVNVNFAPLSVDENVVSNFRIYPNPANNFITIESNNLQISSVSLYNILGKRILSENRLKDNRLNISNVAAGMYLMKINAEDRTLTKKIVIK</sequence>
<feature type="signal peptide" evidence="2">
    <location>
        <begin position="1"/>
        <end position="20"/>
    </location>
</feature>
<comment type="caution">
    <text evidence="4">The sequence shown here is derived from an EMBL/GenBank/DDBJ whole genome shotgun (WGS) entry which is preliminary data.</text>
</comment>
<reference evidence="4 5" key="1">
    <citation type="journal article" date="2015" name="Int. J. Syst. Evol. Microbiol.">
        <title>Hyunsoonleella pacifica sp. nov., isolated from seawater of South Pacific Gyre.</title>
        <authorList>
            <person name="Gao X."/>
            <person name="Zhang Z."/>
            <person name="Dai X."/>
            <person name="Zhang X.H."/>
        </authorList>
    </citation>
    <scope>NUCLEOTIDE SEQUENCE [LARGE SCALE GENOMIC DNA]</scope>
    <source>
        <strain evidence="4 5">SW033</strain>
    </source>
</reference>
<evidence type="ECO:0000256" key="1">
    <source>
        <dbReference type="ARBA" id="ARBA00022729"/>
    </source>
</evidence>
<dbReference type="NCBIfam" id="TIGR04183">
    <property type="entry name" value="Por_Secre_tail"/>
    <property type="match status" value="1"/>
</dbReference>
<dbReference type="AlphaFoldDB" id="A0A4Q9FKC6"/>
<evidence type="ECO:0000256" key="2">
    <source>
        <dbReference type="SAM" id="SignalP"/>
    </source>
</evidence>
<dbReference type="OrthoDB" id="1398702at2"/>
<evidence type="ECO:0000259" key="3">
    <source>
        <dbReference type="Pfam" id="PF18962"/>
    </source>
</evidence>
<proteinExistence type="predicted"/>
<feature type="chain" id="PRO_5020787028" evidence="2">
    <location>
        <begin position="21"/>
        <end position="454"/>
    </location>
</feature>
<dbReference type="EMBL" id="SIRS01000007">
    <property type="protein sequence ID" value="TBN13065.1"/>
    <property type="molecule type" value="Genomic_DNA"/>
</dbReference>
<accession>A0A4Q9FKC6</accession>
<evidence type="ECO:0000313" key="5">
    <source>
        <dbReference type="Proteomes" id="UP000292372"/>
    </source>
</evidence>
<gene>
    <name evidence="4" type="ORF">EYD46_16310</name>
</gene>
<dbReference type="Proteomes" id="UP000292372">
    <property type="component" value="Unassembled WGS sequence"/>
</dbReference>